<dbReference type="Proteomes" id="UP000217895">
    <property type="component" value="Chromosome"/>
</dbReference>
<dbReference type="EMBL" id="AP018203">
    <property type="protein sequence ID" value="BAY54145.1"/>
    <property type="molecule type" value="Genomic_DNA"/>
</dbReference>
<accession>A0A1Z4JBI3</accession>
<name>A0A1Z4JBI3_LEPBY</name>
<sequence length="60" mass="6955">MARMLNLGNVLQLVDDAFDNRAFSQHQTVIERHQSLFHVAFELGHELNASRFEQLFGELL</sequence>
<organism evidence="1 2">
    <name type="scientific">Leptolyngbya boryana NIES-2135</name>
    <dbReference type="NCBI Taxonomy" id="1973484"/>
    <lineage>
        <taxon>Bacteria</taxon>
        <taxon>Bacillati</taxon>
        <taxon>Cyanobacteriota</taxon>
        <taxon>Cyanophyceae</taxon>
        <taxon>Leptolyngbyales</taxon>
        <taxon>Leptolyngbyaceae</taxon>
        <taxon>Leptolyngbya group</taxon>
        <taxon>Leptolyngbya</taxon>
    </lineage>
</organism>
<gene>
    <name evidence="1" type="ORF">NIES2135_09590</name>
</gene>
<proteinExistence type="predicted"/>
<keyword evidence="2" id="KW-1185">Reference proteome</keyword>
<evidence type="ECO:0000313" key="1">
    <source>
        <dbReference type="EMBL" id="BAY54145.1"/>
    </source>
</evidence>
<reference evidence="1 2" key="1">
    <citation type="submission" date="2017-06" db="EMBL/GenBank/DDBJ databases">
        <title>Genome sequencing of cyanobaciteial culture collection at National Institute for Environmental Studies (NIES).</title>
        <authorList>
            <person name="Hirose Y."/>
            <person name="Shimura Y."/>
            <person name="Fujisawa T."/>
            <person name="Nakamura Y."/>
            <person name="Kawachi M."/>
        </authorList>
    </citation>
    <scope>NUCLEOTIDE SEQUENCE [LARGE SCALE GENOMIC DNA]</scope>
    <source>
        <strain evidence="1 2">NIES-2135</strain>
    </source>
</reference>
<evidence type="ECO:0000313" key="2">
    <source>
        <dbReference type="Proteomes" id="UP000217895"/>
    </source>
</evidence>
<dbReference type="AlphaFoldDB" id="A0A1Z4JBI3"/>
<protein>
    <submittedName>
        <fullName evidence="1">Uncharacterized protein</fullName>
    </submittedName>
</protein>